<reference evidence="9" key="1">
    <citation type="submission" date="2016-10" db="EMBL/GenBank/DDBJ databases">
        <authorList>
            <person name="Varghese N."/>
            <person name="Submissions S."/>
        </authorList>
    </citation>
    <scope>NUCLEOTIDE SEQUENCE [LARGE SCALE GENOMIC DNA]</scope>
    <source>
        <strain evidence="9">DSM 23664</strain>
    </source>
</reference>
<evidence type="ECO:0000256" key="6">
    <source>
        <dbReference type="SAM" id="Phobius"/>
    </source>
</evidence>
<feature type="transmembrane region" description="Helical" evidence="6">
    <location>
        <begin position="223"/>
        <end position="241"/>
    </location>
</feature>
<feature type="transmembrane region" description="Helical" evidence="6">
    <location>
        <begin position="350"/>
        <end position="373"/>
    </location>
</feature>
<protein>
    <submittedName>
        <fullName evidence="8">Sugar phosphate permease</fullName>
    </submittedName>
</protein>
<dbReference type="RefSeq" id="WP_143079478.1">
    <property type="nucleotide sequence ID" value="NZ_FOLT01000011.1"/>
</dbReference>
<dbReference type="STRING" id="753702.SAMN04488102_11113"/>
<feature type="transmembrane region" description="Helical" evidence="6">
    <location>
        <begin position="7"/>
        <end position="28"/>
    </location>
</feature>
<feature type="transmembrane region" description="Helical" evidence="6">
    <location>
        <begin position="170"/>
        <end position="189"/>
    </location>
</feature>
<dbReference type="InterPro" id="IPR036259">
    <property type="entry name" value="MFS_trans_sf"/>
</dbReference>
<dbReference type="InterPro" id="IPR011701">
    <property type="entry name" value="MFS"/>
</dbReference>
<dbReference type="InterPro" id="IPR020846">
    <property type="entry name" value="MFS_dom"/>
</dbReference>
<dbReference type="EMBL" id="FOLT01000011">
    <property type="protein sequence ID" value="SFC57164.1"/>
    <property type="molecule type" value="Genomic_DNA"/>
</dbReference>
<accession>A0A1I1K8I0</accession>
<dbReference type="Proteomes" id="UP000199612">
    <property type="component" value="Unassembled WGS sequence"/>
</dbReference>
<sequence>MQNRSSMHWIVAVAMSGLAISAVGLPIMTNGVFITPIADSLDVYRGSVAMHNTLTLLMKAVMSLYVPRLIDRFGFKRTIISGVLLAGVSNYLLGWVASLWLFNILGTLRGIGAGLLAWVPLTIVINEWFNEKHGLVTSIVLSFSSVTGAIFSPIFSGLISSLGWEQSYRIMGILIVLFALPAILVPYTLDPRESGYLPYGTDDSQEGKAKERAVIKRDEQRDVSLFIFGLLFIFTLFQTLLIGVPQHFPGFAQSLDYSSDVGATMLSIAMVSSIGFKLGLGYVSDHWGPVKSTVSVLTLIGLSSAVLLGFDLVPMLYAGAFLFGAAFSIPSVSVTLLTKEFFGRYNFTRLFPILAFSTSLGGAISLAAVGFIYDFTGSYAPAFAVALGINVLNIIILLIISSRITKRQADKKKSG</sequence>
<dbReference type="GO" id="GO:0005886">
    <property type="term" value="C:plasma membrane"/>
    <property type="evidence" value="ECO:0007669"/>
    <property type="project" value="UniProtKB-SubCell"/>
</dbReference>
<keyword evidence="2" id="KW-0813">Transport</keyword>
<dbReference type="Pfam" id="PF07690">
    <property type="entry name" value="MFS_1"/>
    <property type="match status" value="1"/>
</dbReference>
<evidence type="ECO:0000256" key="3">
    <source>
        <dbReference type="ARBA" id="ARBA00022692"/>
    </source>
</evidence>
<dbReference type="GO" id="GO:0022857">
    <property type="term" value="F:transmembrane transporter activity"/>
    <property type="evidence" value="ECO:0007669"/>
    <property type="project" value="InterPro"/>
</dbReference>
<keyword evidence="4 6" id="KW-1133">Transmembrane helix</keyword>
<evidence type="ECO:0000313" key="9">
    <source>
        <dbReference type="Proteomes" id="UP000199612"/>
    </source>
</evidence>
<proteinExistence type="predicted"/>
<feature type="transmembrane region" description="Helical" evidence="6">
    <location>
        <begin position="48"/>
        <end position="66"/>
    </location>
</feature>
<dbReference type="SUPFAM" id="SSF103473">
    <property type="entry name" value="MFS general substrate transporter"/>
    <property type="match status" value="1"/>
</dbReference>
<evidence type="ECO:0000256" key="2">
    <source>
        <dbReference type="ARBA" id="ARBA00022448"/>
    </source>
</evidence>
<evidence type="ECO:0000256" key="4">
    <source>
        <dbReference type="ARBA" id="ARBA00022989"/>
    </source>
</evidence>
<feature type="transmembrane region" description="Helical" evidence="6">
    <location>
        <begin position="141"/>
        <end position="164"/>
    </location>
</feature>
<evidence type="ECO:0000259" key="7">
    <source>
        <dbReference type="PROSITE" id="PS50850"/>
    </source>
</evidence>
<comment type="subcellular location">
    <subcellularLocation>
        <location evidence="1">Cell membrane</location>
        <topology evidence="1">Multi-pass membrane protein</topology>
    </subcellularLocation>
</comment>
<dbReference type="Gene3D" id="1.20.1250.20">
    <property type="entry name" value="MFS general substrate transporter like domains"/>
    <property type="match status" value="1"/>
</dbReference>
<keyword evidence="5 6" id="KW-0472">Membrane</keyword>
<dbReference type="PROSITE" id="PS50850">
    <property type="entry name" value="MFS"/>
    <property type="match status" value="1"/>
</dbReference>
<keyword evidence="9" id="KW-1185">Reference proteome</keyword>
<name>A0A1I1K8I0_9LACT</name>
<feature type="transmembrane region" description="Helical" evidence="6">
    <location>
        <begin position="261"/>
        <end position="280"/>
    </location>
</feature>
<dbReference type="InterPro" id="IPR050327">
    <property type="entry name" value="Proton-linked_MCT"/>
</dbReference>
<keyword evidence="3 6" id="KW-0812">Transmembrane</keyword>
<dbReference type="PANTHER" id="PTHR11360">
    <property type="entry name" value="MONOCARBOXYLATE TRANSPORTER"/>
    <property type="match status" value="1"/>
</dbReference>
<feature type="transmembrane region" description="Helical" evidence="6">
    <location>
        <begin position="316"/>
        <end position="338"/>
    </location>
</feature>
<evidence type="ECO:0000256" key="1">
    <source>
        <dbReference type="ARBA" id="ARBA00004651"/>
    </source>
</evidence>
<feature type="transmembrane region" description="Helical" evidence="6">
    <location>
        <begin position="78"/>
        <end position="102"/>
    </location>
</feature>
<feature type="transmembrane region" description="Helical" evidence="6">
    <location>
        <begin position="379"/>
        <end position="400"/>
    </location>
</feature>
<feature type="transmembrane region" description="Helical" evidence="6">
    <location>
        <begin position="108"/>
        <end position="129"/>
    </location>
</feature>
<evidence type="ECO:0000256" key="5">
    <source>
        <dbReference type="ARBA" id="ARBA00023136"/>
    </source>
</evidence>
<gene>
    <name evidence="8" type="ORF">SAMN04488102_11113</name>
</gene>
<dbReference type="OrthoDB" id="182417at2"/>
<feature type="domain" description="Major facilitator superfamily (MFS) profile" evidence="7">
    <location>
        <begin position="10"/>
        <end position="405"/>
    </location>
</feature>
<evidence type="ECO:0000313" key="8">
    <source>
        <dbReference type="EMBL" id="SFC57164.1"/>
    </source>
</evidence>
<dbReference type="PANTHER" id="PTHR11360:SF284">
    <property type="entry name" value="EG:103B4.3 PROTEIN-RELATED"/>
    <property type="match status" value="1"/>
</dbReference>
<organism evidence="8 9">
    <name type="scientific">Alkalibacterium subtropicum</name>
    <dbReference type="NCBI Taxonomy" id="753702"/>
    <lineage>
        <taxon>Bacteria</taxon>
        <taxon>Bacillati</taxon>
        <taxon>Bacillota</taxon>
        <taxon>Bacilli</taxon>
        <taxon>Lactobacillales</taxon>
        <taxon>Carnobacteriaceae</taxon>
        <taxon>Alkalibacterium</taxon>
    </lineage>
</organism>
<feature type="transmembrane region" description="Helical" evidence="6">
    <location>
        <begin position="292"/>
        <end position="310"/>
    </location>
</feature>
<dbReference type="AlphaFoldDB" id="A0A1I1K8I0"/>